<comment type="caution">
    <text evidence="4">The sequence shown here is derived from an EMBL/GenBank/DDBJ whole genome shotgun (WGS) entry which is preliminary data.</text>
</comment>
<dbReference type="InterPro" id="IPR014748">
    <property type="entry name" value="Enoyl-CoA_hydra_C"/>
</dbReference>
<organism evidence="4 5">
    <name type="scientific">Coemansia guatemalensis</name>
    <dbReference type="NCBI Taxonomy" id="2761395"/>
    <lineage>
        <taxon>Eukaryota</taxon>
        <taxon>Fungi</taxon>
        <taxon>Fungi incertae sedis</taxon>
        <taxon>Zoopagomycota</taxon>
        <taxon>Kickxellomycotina</taxon>
        <taxon>Kickxellomycetes</taxon>
        <taxon>Kickxellales</taxon>
        <taxon>Kickxellaceae</taxon>
        <taxon>Coemansia</taxon>
    </lineage>
</organism>
<evidence type="ECO:0000256" key="1">
    <source>
        <dbReference type="ARBA" id="ARBA00005254"/>
    </source>
</evidence>
<dbReference type="AlphaFoldDB" id="A0A9W8LR80"/>
<dbReference type="Proteomes" id="UP001140094">
    <property type="component" value="Unassembled WGS sequence"/>
</dbReference>
<dbReference type="FunFam" id="1.10.12.10:FF:000001">
    <property type="entry name" value="Probable enoyl-CoA hydratase, mitochondrial"/>
    <property type="match status" value="1"/>
</dbReference>
<sequence length="307" mass="32733">MSLAFISRAGSRVFYPTTRNILSVRWAGTTSSSATEVEVTKHTGKDKGIVTLTLNRPKAKNALSRSVVDNLRNALTDIRNDHEARVIVVRSTVAGVFCAGADLKERATMDEKEVGQFLHNLKATFCELERLPQPTIAAIDGAALGGGFELSLCCDMRVGGPKALVGLPETSLAIIPGAGGTQRLARLIGVSRTKALVFTARRLGPQAAMAMGILNDAAEASAAGEMDAAAEDEMGYQRALAWARDILPNGPVAVRMAKKAIDLAGAVDPASGLDMEQLCYAQVIPTEDRIEGLRAFKEKRKPVYVGR</sequence>
<proteinExistence type="inferred from homology"/>
<reference evidence="4" key="1">
    <citation type="submission" date="2022-07" db="EMBL/GenBank/DDBJ databases">
        <title>Phylogenomic reconstructions and comparative analyses of Kickxellomycotina fungi.</title>
        <authorList>
            <person name="Reynolds N.K."/>
            <person name="Stajich J.E."/>
            <person name="Barry K."/>
            <person name="Grigoriev I.V."/>
            <person name="Crous P."/>
            <person name="Smith M.E."/>
        </authorList>
    </citation>
    <scope>NUCLEOTIDE SEQUENCE</scope>
    <source>
        <strain evidence="4">NRRL 1565</strain>
    </source>
</reference>
<dbReference type="SUPFAM" id="SSF52096">
    <property type="entry name" value="ClpP/crotonase"/>
    <property type="match status" value="1"/>
</dbReference>
<keyword evidence="5" id="KW-1185">Reference proteome</keyword>
<dbReference type="PANTHER" id="PTHR11941:SF171">
    <property type="entry name" value="SD19268P"/>
    <property type="match status" value="1"/>
</dbReference>
<dbReference type="InterPro" id="IPR001753">
    <property type="entry name" value="Enoyl-CoA_hydra/iso"/>
</dbReference>
<dbReference type="PROSITE" id="PS00166">
    <property type="entry name" value="ENOYL_COA_HYDRATASE"/>
    <property type="match status" value="1"/>
</dbReference>
<dbReference type="Pfam" id="PF00378">
    <property type="entry name" value="ECH_1"/>
    <property type="match status" value="1"/>
</dbReference>
<name>A0A9W8LR80_9FUNG</name>
<evidence type="ECO:0000256" key="3">
    <source>
        <dbReference type="RuleBase" id="RU003707"/>
    </source>
</evidence>
<dbReference type="OrthoDB" id="410701at2759"/>
<evidence type="ECO:0000313" key="4">
    <source>
        <dbReference type="EMBL" id="KAJ2798003.1"/>
    </source>
</evidence>
<dbReference type="CDD" id="cd06558">
    <property type="entry name" value="crotonase-like"/>
    <property type="match status" value="1"/>
</dbReference>
<dbReference type="InterPro" id="IPR029045">
    <property type="entry name" value="ClpP/crotonase-like_dom_sf"/>
</dbReference>
<dbReference type="Gene3D" id="3.90.226.10">
    <property type="entry name" value="2-enoyl-CoA Hydratase, Chain A, domain 1"/>
    <property type="match status" value="1"/>
</dbReference>
<comment type="similarity">
    <text evidence="1 3">Belongs to the enoyl-CoA hydratase/isomerase family.</text>
</comment>
<protein>
    <recommendedName>
        <fullName evidence="6">ClpP/crotonase</fullName>
    </recommendedName>
</protein>
<accession>A0A9W8LR80</accession>
<dbReference type="GO" id="GO:0005739">
    <property type="term" value="C:mitochondrion"/>
    <property type="evidence" value="ECO:0007669"/>
    <property type="project" value="TreeGrafter"/>
</dbReference>
<keyword evidence="2" id="KW-0456">Lyase</keyword>
<evidence type="ECO:0000256" key="2">
    <source>
        <dbReference type="ARBA" id="ARBA00023239"/>
    </source>
</evidence>
<dbReference type="GO" id="GO:0016836">
    <property type="term" value="F:hydro-lyase activity"/>
    <property type="evidence" value="ECO:0007669"/>
    <property type="project" value="UniProtKB-ARBA"/>
</dbReference>
<gene>
    <name evidence="4" type="ORF">H4R20_004980</name>
</gene>
<dbReference type="PANTHER" id="PTHR11941">
    <property type="entry name" value="ENOYL-COA HYDRATASE-RELATED"/>
    <property type="match status" value="1"/>
</dbReference>
<dbReference type="FunFam" id="3.90.226.10:FF:000009">
    <property type="entry name" value="Carnitinyl-CoA dehydratase"/>
    <property type="match status" value="1"/>
</dbReference>
<evidence type="ECO:0008006" key="6">
    <source>
        <dbReference type="Google" id="ProtNLM"/>
    </source>
</evidence>
<dbReference type="Gene3D" id="1.10.12.10">
    <property type="entry name" value="Lyase 2-enoyl-coa Hydratase, Chain A, domain 2"/>
    <property type="match status" value="1"/>
</dbReference>
<dbReference type="GO" id="GO:0006635">
    <property type="term" value="P:fatty acid beta-oxidation"/>
    <property type="evidence" value="ECO:0007669"/>
    <property type="project" value="TreeGrafter"/>
</dbReference>
<dbReference type="EMBL" id="JANBUO010001500">
    <property type="protein sequence ID" value="KAJ2798003.1"/>
    <property type="molecule type" value="Genomic_DNA"/>
</dbReference>
<evidence type="ECO:0000313" key="5">
    <source>
        <dbReference type="Proteomes" id="UP001140094"/>
    </source>
</evidence>
<dbReference type="InterPro" id="IPR018376">
    <property type="entry name" value="Enoyl-CoA_hyd/isom_CS"/>
</dbReference>